<dbReference type="GO" id="GO:0006515">
    <property type="term" value="P:protein quality control for misfolded or incompletely synthesized proteins"/>
    <property type="evidence" value="ECO:0007669"/>
    <property type="project" value="TreeGrafter"/>
</dbReference>
<dbReference type="PRINTS" id="PR00127">
    <property type="entry name" value="CLPPROTEASEP"/>
</dbReference>
<dbReference type="Gene3D" id="3.90.226.10">
    <property type="entry name" value="2-enoyl-CoA Hydratase, Chain A, domain 1"/>
    <property type="match status" value="1"/>
</dbReference>
<dbReference type="PANTHER" id="PTHR10381">
    <property type="entry name" value="ATP-DEPENDENT CLP PROTEASE PROTEOLYTIC SUBUNIT"/>
    <property type="match status" value="1"/>
</dbReference>
<evidence type="ECO:0000256" key="4">
    <source>
        <dbReference type="ARBA" id="ARBA00022801"/>
    </source>
</evidence>
<dbReference type="InterPro" id="IPR023562">
    <property type="entry name" value="ClpP/TepA"/>
</dbReference>
<protein>
    <recommendedName>
        <fullName evidence="6">ATP-dependent Clp protease proteolytic subunit</fullName>
    </recommendedName>
</protein>
<dbReference type="GO" id="GO:0004252">
    <property type="term" value="F:serine-type endopeptidase activity"/>
    <property type="evidence" value="ECO:0007669"/>
    <property type="project" value="InterPro"/>
</dbReference>
<dbReference type="InterPro" id="IPR001907">
    <property type="entry name" value="ClpP"/>
</dbReference>
<reference evidence="8" key="1">
    <citation type="submission" date="2016-10" db="EMBL/GenBank/DDBJ databases">
        <authorList>
            <person name="Varghese N."/>
            <person name="Submissions S."/>
        </authorList>
    </citation>
    <scope>NUCLEOTIDE SEQUENCE [LARGE SCALE GENOMIC DNA]</scope>
    <source>
        <strain evidence="8">DSM 26894</strain>
    </source>
</reference>
<dbReference type="CDD" id="cd07016">
    <property type="entry name" value="S14_ClpP_1"/>
    <property type="match status" value="1"/>
</dbReference>
<evidence type="ECO:0000256" key="2">
    <source>
        <dbReference type="ARBA" id="ARBA00022490"/>
    </source>
</evidence>
<dbReference type="RefSeq" id="WP_092419182.1">
    <property type="nucleotide sequence ID" value="NZ_FNCL01000001.1"/>
</dbReference>
<dbReference type="GO" id="GO:0051117">
    <property type="term" value="F:ATPase binding"/>
    <property type="evidence" value="ECO:0007669"/>
    <property type="project" value="TreeGrafter"/>
</dbReference>
<name>A0A1I6QJE2_9RHOB</name>
<evidence type="ECO:0000313" key="7">
    <source>
        <dbReference type="EMBL" id="SFS52522.1"/>
    </source>
</evidence>
<evidence type="ECO:0000313" key="8">
    <source>
        <dbReference type="Proteomes" id="UP000199392"/>
    </source>
</evidence>
<dbReference type="Pfam" id="PF00574">
    <property type="entry name" value="CLP_protease"/>
    <property type="match status" value="1"/>
</dbReference>
<keyword evidence="5" id="KW-0720">Serine protease</keyword>
<accession>A0A1I6QJE2</accession>
<dbReference type="SUPFAM" id="SSF52096">
    <property type="entry name" value="ClpP/crotonase"/>
    <property type="match status" value="1"/>
</dbReference>
<dbReference type="PANTHER" id="PTHR10381:SF70">
    <property type="entry name" value="ATP-DEPENDENT CLP PROTEASE PROTEOLYTIC SUBUNIT"/>
    <property type="match status" value="1"/>
</dbReference>
<dbReference type="AlphaFoldDB" id="A0A1I6QJE2"/>
<evidence type="ECO:0000256" key="3">
    <source>
        <dbReference type="ARBA" id="ARBA00022670"/>
    </source>
</evidence>
<sequence>MSLRKLPEITAGRLPEVCAFQPDEDALDRWNASVMAAQTSENTISVLDVIGEDFWTGGGVTSKRVSAALRAIGDQEVFVDINSPGGDFFEGVAIYNALRAHPRKVTVRILGIAASAASVIAMAGDEIQIGKAGFLMVHNAWVVAMGNRHDLTEAAATMEPFDDAMATVYSDRAGVKKAKAAEWMDNETWFNGEQAVEEGLADGFLPADAVNEDKAKAHLAKSPKAINRVDAMLAKTGMPRSERRALLAEVKGVTHDADPTVTHDADALKALTQGLFQL</sequence>
<comment type="similarity">
    <text evidence="1 6">Belongs to the peptidase S14 family.</text>
</comment>
<keyword evidence="3 7" id="KW-0645">Protease</keyword>
<evidence type="ECO:0000256" key="6">
    <source>
        <dbReference type="RuleBase" id="RU003567"/>
    </source>
</evidence>
<evidence type="ECO:0000256" key="1">
    <source>
        <dbReference type="ARBA" id="ARBA00007039"/>
    </source>
</evidence>
<keyword evidence="2" id="KW-0963">Cytoplasm</keyword>
<dbReference type="NCBIfam" id="NF045542">
    <property type="entry name" value="Clp_rel_HeadMat"/>
    <property type="match status" value="1"/>
</dbReference>
<dbReference type="GO" id="GO:0004176">
    <property type="term" value="F:ATP-dependent peptidase activity"/>
    <property type="evidence" value="ECO:0007669"/>
    <property type="project" value="InterPro"/>
</dbReference>
<proteinExistence type="inferred from homology"/>
<keyword evidence="4" id="KW-0378">Hydrolase</keyword>
<dbReference type="InterPro" id="IPR029045">
    <property type="entry name" value="ClpP/crotonase-like_dom_sf"/>
</dbReference>
<dbReference type="EMBL" id="FOZW01000002">
    <property type="protein sequence ID" value="SFS52522.1"/>
    <property type="molecule type" value="Genomic_DNA"/>
</dbReference>
<gene>
    <name evidence="7" type="ORF">SAMN04488050_102113</name>
</gene>
<evidence type="ECO:0000256" key="5">
    <source>
        <dbReference type="ARBA" id="ARBA00022825"/>
    </source>
</evidence>
<dbReference type="Proteomes" id="UP000199392">
    <property type="component" value="Unassembled WGS sequence"/>
</dbReference>
<organism evidence="7 8">
    <name type="scientific">Alloyangia pacifica</name>
    <dbReference type="NCBI Taxonomy" id="311180"/>
    <lineage>
        <taxon>Bacteria</taxon>
        <taxon>Pseudomonadati</taxon>
        <taxon>Pseudomonadota</taxon>
        <taxon>Alphaproteobacteria</taxon>
        <taxon>Rhodobacterales</taxon>
        <taxon>Roseobacteraceae</taxon>
        <taxon>Alloyangia</taxon>
    </lineage>
</organism>
<dbReference type="OrthoDB" id="9806592at2"/>
<dbReference type="STRING" id="311180.SAMN04488050_102113"/>
<dbReference type="GO" id="GO:0009368">
    <property type="term" value="C:endopeptidase Clp complex"/>
    <property type="evidence" value="ECO:0007669"/>
    <property type="project" value="TreeGrafter"/>
</dbReference>
<keyword evidence="8" id="KW-1185">Reference proteome</keyword>